<evidence type="ECO:0000259" key="2">
    <source>
        <dbReference type="Pfam" id="PF01612"/>
    </source>
</evidence>
<organism evidence="3 4">
    <name type="scientific">Podospora comata</name>
    <dbReference type="NCBI Taxonomy" id="48703"/>
    <lineage>
        <taxon>Eukaryota</taxon>
        <taxon>Fungi</taxon>
        <taxon>Dikarya</taxon>
        <taxon>Ascomycota</taxon>
        <taxon>Pezizomycotina</taxon>
        <taxon>Sordariomycetes</taxon>
        <taxon>Sordariomycetidae</taxon>
        <taxon>Sordariales</taxon>
        <taxon>Podosporaceae</taxon>
        <taxon>Podospora</taxon>
    </lineage>
</organism>
<dbReference type="InterPro" id="IPR012337">
    <property type="entry name" value="RNaseH-like_sf"/>
</dbReference>
<reference evidence="3" key="1">
    <citation type="submission" date="2018-02" db="EMBL/GenBank/DDBJ databases">
        <authorList>
            <person name="Silar P."/>
        </authorList>
    </citation>
    <scope>NUCLEOTIDE SEQUENCE [LARGE SCALE GENOMIC DNA]</scope>
    <source>
        <strain evidence="3">T</strain>
    </source>
</reference>
<dbReference type="EMBL" id="LR026966">
    <property type="protein sequence ID" value="VBB77315.1"/>
    <property type="molecule type" value="Genomic_DNA"/>
</dbReference>
<gene>
    <name evidence="3" type="ORF">PODCO_306730</name>
</gene>
<proteinExistence type="predicted"/>
<feature type="compositionally biased region" description="Polar residues" evidence="1">
    <location>
        <begin position="267"/>
        <end position="284"/>
    </location>
</feature>
<accession>A0ABY6S775</accession>
<dbReference type="PANTHER" id="PTHR43040">
    <property type="entry name" value="RIBONUCLEASE D"/>
    <property type="match status" value="1"/>
</dbReference>
<name>A0ABY6S775_PODCO</name>
<evidence type="ECO:0000313" key="4">
    <source>
        <dbReference type="Proteomes" id="UP000280685"/>
    </source>
</evidence>
<evidence type="ECO:0000256" key="1">
    <source>
        <dbReference type="SAM" id="MobiDB-lite"/>
    </source>
</evidence>
<dbReference type="InterPro" id="IPR036397">
    <property type="entry name" value="RNaseH_sf"/>
</dbReference>
<evidence type="ECO:0000313" key="3">
    <source>
        <dbReference type="EMBL" id="VBB77315.1"/>
    </source>
</evidence>
<dbReference type="Gene3D" id="3.30.420.10">
    <property type="entry name" value="Ribonuclease H-like superfamily/Ribonuclease H"/>
    <property type="match status" value="1"/>
</dbReference>
<dbReference type="SUPFAM" id="SSF53098">
    <property type="entry name" value="Ribonuclease H-like"/>
    <property type="match status" value="1"/>
</dbReference>
<keyword evidence="4" id="KW-1185">Reference proteome</keyword>
<feature type="region of interest" description="Disordered" evidence="1">
    <location>
        <begin position="266"/>
        <end position="288"/>
    </location>
</feature>
<dbReference type="PANTHER" id="PTHR43040:SF1">
    <property type="entry name" value="RIBONUCLEASE D"/>
    <property type="match status" value="1"/>
</dbReference>
<dbReference type="Proteomes" id="UP000280685">
    <property type="component" value="Chromosome 3"/>
</dbReference>
<protein>
    <recommendedName>
        <fullName evidence="2">3'-5' exonuclease domain-containing protein</fullName>
    </recommendedName>
</protein>
<dbReference type="InterPro" id="IPR002562">
    <property type="entry name" value="3'-5'_exonuclease_dom"/>
</dbReference>
<dbReference type="Pfam" id="PF01612">
    <property type="entry name" value="DNA_pol_A_exo1"/>
    <property type="match status" value="1"/>
</dbReference>
<sequence length="328" mass="36157">MASPSPSTTPNPSLVTNVQALRNFLATIGPSSSIYVDLEGTNLGRRGTLDLITVLVPPDRKVRIIDVKAMGNQAFTTPSKKDDNVTLKSILEDPSIRKYLWDVRNDADALKSLYHVAISGVIDLQLLENLTRQGNSSYVTGLDKAVENDLRLDQQEQSEWKKTKEDIRKRMASGDSGIFSTRPFTTPVLRYCAGDVQFLPLLRKAYETRPAYTPKWWTHLENASAKRVKKACSAKGYNATGATRAVGPWGSDPAYFFRKGKQLGLRATSSTSQKGSQKDGNQSEGLGLKPTKELAPFVLVESQRQTTHRGLGSTLISKLASLMKRVMP</sequence>
<feature type="domain" description="3'-5' exonuclease" evidence="2">
    <location>
        <begin position="15"/>
        <end position="204"/>
    </location>
</feature>